<dbReference type="Pfam" id="PF00172">
    <property type="entry name" value="Zn_clus"/>
    <property type="match status" value="1"/>
</dbReference>
<evidence type="ECO:0000256" key="2">
    <source>
        <dbReference type="ARBA" id="ARBA00023242"/>
    </source>
</evidence>
<organism evidence="5 6">
    <name type="scientific">Periconia digitata</name>
    <dbReference type="NCBI Taxonomy" id="1303443"/>
    <lineage>
        <taxon>Eukaryota</taxon>
        <taxon>Fungi</taxon>
        <taxon>Dikarya</taxon>
        <taxon>Ascomycota</taxon>
        <taxon>Pezizomycotina</taxon>
        <taxon>Dothideomycetes</taxon>
        <taxon>Pleosporomycetidae</taxon>
        <taxon>Pleosporales</taxon>
        <taxon>Massarineae</taxon>
        <taxon>Periconiaceae</taxon>
        <taxon>Periconia</taxon>
    </lineage>
</organism>
<comment type="caution">
    <text evidence="5">The sequence shown here is derived from an EMBL/GenBank/DDBJ whole genome shotgun (WGS) entry which is preliminary data.</text>
</comment>
<dbReference type="CDD" id="cd12148">
    <property type="entry name" value="fungal_TF_MHR"/>
    <property type="match status" value="1"/>
</dbReference>
<evidence type="ECO:0000313" key="6">
    <source>
        <dbReference type="Proteomes" id="UP001152607"/>
    </source>
</evidence>
<dbReference type="Gene3D" id="4.10.240.10">
    <property type="entry name" value="Zn(2)-C6 fungal-type DNA-binding domain"/>
    <property type="match status" value="1"/>
</dbReference>
<dbReference type="AlphaFoldDB" id="A0A9W4UEX0"/>
<dbReference type="PROSITE" id="PS00463">
    <property type="entry name" value="ZN2_CY6_FUNGAL_1"/>
    <property type="match status" value="1"/>
</dbReference>
<dbReference type="PANTHER" id="PTHR47654:SF5">
    <property type="entry name" value="TRANSCRIPTION FACTOR DOMAIN-CONTAINING PROTEIN"/>
    <property type="match status" value="1"/>
</dbReference>
<dbReference type="InterPro" id="IPR007219">
    <property type="entry name" value="XnlR_reg_dom"/>
</dbReference>
<dbReference type="OrthoDB" id="5296287at2759"/>
<evidence type="ECO:0000259" key="4">
    <source>
        <dbReference type="PROSITE" id="PS50048"/>
    </source>
</evidence>
<dbReference type="PANTHER" id="PTHR47654">
    <property type="entry name" value="ZN(II)2CYS6 TRANSCRIPTION FACTOR (EUROFUNG)-RELATED"/>
    <property type="match status" value="1"/>
</dbReference>
<feature type="region of interest" description="Disordered" evidence="3">
    <location>
        <begin position="130"/>
        <end position="162"/>
    </location>
</feature>
<evidence type="ECO:0000256" key="1">
    <source>
        <dbReference type="ARBA" id="ARBA00022723"/>
    </source>
</evidence>
<dbReference type="InterPro" id="IPR001138">
    <property type="entry name" value="Zn2Cys6_DnaBD"/>
</dbReference>
<dbReference type="Pfam" id="PF04082">
    <property type="entry name" value="Fungal_trans"/>
    <property type="match status" value="1"/>
</dbReference>
<dbReference type="GO" id="GO:0000981">
    <property type="term" value="F:DNA-binding transcription factor activity, RNA polymerase II-specific"/>
    <property type="evidence" value="ECO:0007669"/>
    <property type="project" value="InterPro"/>
</dbReference>
<dbReference type="InterPro" id="IPR053230">
    <property type="entry name" value="Trans_reg_galc"/>
</dbReference>
<accession>A0A9W4UEX0</accession>
<dbReference type="GO" id="GO:0006351">
    <property type="term" value="P:DNA-templated transcription"/>
    <property type="evidence" value="ECO:0007669"/>
    <property type="project" value="InterPro"/>
</dbReference>
<dbReference type="GO" id="GO:0008270">
    <property type="term" value="F:zinc ion binding"/>
    <property type="evidence" value="ECO:0007669"/>
    <property type="project" value="InterPro"/>
</dbReference>
<dbReference type="Proteomes" id="UP001152607">
    <property type="component" value="Unassembled WGS sequence"/>
</dbReference>
<keyword evidence="6" id="KW-1185">Reference proteome</keyword>
<feature type="compositionally biased region" description="Polar residues" evidence="3">
    <location>
        <begin position="130"/>
        <end position="140"/>
    </location>
</feature>
<keyword evidence="1" id="KW-0479">Metal-binding</keyword>
<dbReference type="CDD" id="cd00067">
    <property type="entry name" value="GAL4"/>
    <property type="match status" value="1"/>
</dbReference>
<protein>
    <recommendedName>
        <fullName evidence="4">Zn(2)-C6 fungal-type domain-containing protein</fullName>
    </recommendedName>
</protein>
<dbReference type="SMART" id="SM00066">
    <property type="entry name" value="GAL4"/>
    <property type="match status" value="1"/>
</dbReference>
<dbReference type="GO" id="GO:0003677">
    <property type="term" value="F:DNA binding"/>
    <property type="evidence" value="ECO:0007669"/>
    <property type="project" value="InterPro"/>
</dbReference>
<gene>
    <name evidence="5" type="ORF">PDIGIT_LOCUS6796</name>
</gene>
<evidence type="ECO:0000256" key="3">
    <source>
        <dbReference type="SAM" id="MobiDB-lite"/>
    </source>
</evidence>
<sequence length="833" mass="92891">MMQLAIPLSYLMSDPPLGPPRVAIPRLERRGGDYRPAPTRNATKRVTKACVDCRTRKIRCSGEIPKCQNCITHGLICTYPQARTDRLKSATSHVAQLVDLLKDLSVQVDEEGQKKIDQIMLSLEGNSATASTKPVLSQQRPNKRSRSTAESLDGDSEADVSSSVASNDNLYYVDEDLFLNRESRATGFIGQNSVLQWFRSLKLDIGRLESTDPTNRTYSDASGQSLGRDTFIGDISRVSSSTFYLDSDEVESDSMADPWILPEPEIAEALFHTYLQTVHPSFPLLPSTFEVDFRKFHTSAIQGRRYPLTDCWKATLNLVFAIGAQHSHLAQSPWRSEKLDHVSYSTRAVRLLCLDRMITAMKAPSLEAIQATGLLSLYYLMTGQVNRAWMVIGVSLRFSLGVGLHLRNDDTSTSSNTKNDMSRTWWTLNSIEVLLCVMTGRPRAISSEQCTAPRPSVNLDVSVRQDSTVLLQDQIQDQTWDIRSPAKSVLQETITSSLYRASFTATSIDLDIVIEDIISCLYPSHESGRTWRSVEKKIEASLNQLQNCIAEPLPQDYRSLALIDPSFQREQLLLSFQYHSVKLLIHRSYLSRLHSRSKVDGHSTESVEKALNTCFDAAVALTNLFPDQPDLTFIYQRSPWWCITHIAMQATAVFLLQLSIGGGNTPRDDTARHGVRKLLSWLKHMGSSNAVAERAFELVVDIVVTGASTLKIEISDIIDGANYDQSQSFHVSGWSMNEALLISPGMSPLKPETARSDTYPTTAATMNDHYPPNLWNSHDVQGTYNLPPNQYNMPVSTGGVPPVFSNPFAPDYGIFNTPENWGFQDGQTRNSSA</sequence>
<dbReference type="InterPro" id="IPR036864">
    <property type="entry name" value="Zn2-C6_fun-type_DNA-bd_sf"/>
</dbReference>
<dbReference type="PROSITE" id="PS50048">
    <property type="entry name" value="ZN2_CY6_FUNGAL_2"/>
    <property type="match status" value="1"/>
</dbReference>
<dbReference type="SUPFAM" id="SSF57701">
    <property type="entry name" value="Zn2/Cys6 DNA-binding domain"/>
    <property type="match status" value="1"/>
</dbReference>
<feature type="domain" description="Zn(2)-C6 fungal-type" evidence="4">
    <location>
        <begin position="49"/>
        <end position="79"/>
    </location>
</feature>
<dbReference type="SMART" id="SM00906">
    <property type="entry name" value="Fungal_trans"/>
    <property type="match status" value="1"/>
</dbReference>
<reference evidence="5" key="1">
    <citation type="submission" date="2023-01" db="EMBL/GenBank/DDBJ databases">
        <authorList>
            <person name="Van Ghelder C."/>
            <person name="Rancurel C."/>
        </authorList>
    </citation>
    <scope>NUCLEOTIDE SEQUENCE</scope>
    <source>
        <strain evidence="5">CNCM I-4278</strain>
    </source>
</reference>
<keyword evidence="2" id="KW-0539">Nucleus</keyword>
<dbReference type="EMBL" id="CAOQHR010000004">
    <property type="protein sequence ID" value="CAI6333747.1"/>
    <property type="molecule type" value="Genomic_DNA"/>
</dbReference>
<name>A0A9W4UEX0_9PLEO</name>
<evidence type="ECO:0000313" key="5">
    <source>
        <dbReference type="EMBL" id="CAI6333747.1"/>
    </source>
</evidence>
<proteinExistence type="predicted"/>